<dbReference type="Proteomes" id="UP001148838">
    <property type="component" value="Unassembled WGS sequence"/>
</dbReference>
<dbReference type="EMBL" id="JAJSOF020000031">
    <property type="protein sequence ID" value="KAJ4431092.1"/>
    <property type="molecule type" value="Genomic_DNA"/>
</dbReference>
<keyword evidence="2" id="KW-1185">Reference proteome</keyword>
<gene>
    <name evidence="1" type="ORF">ANN_19687</name>
</gene>
<comment type="caution">
    <text evidence="1">The sequence shown here is derived from an EMBL/GenBank/DDBJ whole genome shotgun (WGS) entry which is preliminary data.</text>
</comment>
<evidence type="ECO:0000313" key="2">
    <source>
        <dbReference type="Proteomes" id="UP001148838"/>
    </source>
</evidence>
<organism evidence="1 2">
    <name type="scientific">Periplaneta americana</name>
    <name type="common">American cockroach</name>
    <name type="synonym">Blatta americana</name>
    <dbReference type="NCBI Taxonomy" id="6978"/>
    <lineage>
        <taxon>Eukaryota</taxon>
        <taxon>Metazoa</taxon>
        <taxon>Ecdysozoa</taxon>
        <taxon>Arthropoda</taxon>
        <taxon>Hexapoda</taxon>
        <taxon>Insecta</taxon>
        <taxon>Pterygota</taxon>
        <taxon>Neoptera</taxon>
        <taxon>Polyneoptera</taxon>
        <taxon>Dictyoptera</taxon>
        <taxon>Blattodea</taxon>
        <taxon>Blattoidea</taxon>
        <taxon>Blattidae</taxon>
        <taxon>Blattinae</taxon>
        <taxon>Periplaneta</taxon>
    </lineage>
</organism>
<evidence type="ECO:0000313" key="1">
    <source>
        <dbReference type="EMBL" id="KAJ4431092.1"/>
    </source>
</evidence>
<protein>
    <submittedName>
        <fullName evidence="1">Uncharacterized protein</fullName>
    </submittedName>
</protein>
<proteinExistence type="predicted"/>
<reference evidence="1 2" key="1">
    <citation type="journal article" date="2022" name="Allergy">
        <title>Genome assembly and annotation of Periplaneta americana reveal a comprehensive cockroach allergen profile.</title>
        <authorList>
            <person name="Wang L."/>
            <person name="Xiong Q."/>
            <person name="Saelim N."/>
            <person name="Wang L."/>
            <person name="Nong W."/>
            <person name="Wan A.T."/>
            <person name="Shi M."/>
            <person name="Liu X."/>
            <person name="Cao Q."/>
            <person name="Hui J.H.L."/>
            <person name="Sookrung N."/>
            <person name="Leung T.F."/>
            <person name="Tungtrongchitr A."/>
            <person name="Tsui S.K.W."/>
        </authorList>
    </citation>
    <scope>NUCLEOTIDE SEQUENCE [LARGE SCALE GENOMIC DNA]</scope>
    <source>
        <strain evidence="1">PWHHKU_190912</strain>
    </source>
</reference>
<sequence length="118" mass="13385">MADLYEGGNEPPESLKAVSLGRVKPITAVNGYQEVRSKSVAYQEIFAVTFNFSASFTFEEPANIREMKVTSERYLKFQLDNIEKASIVAKCNELSGIRLLRHLNQELQKQHMSLFVAK</sequence>
<accession>A0ABQ8SBM2</accession>
<name>A0ABQ8SBM2_PERAM</name>